<dbReference type="AlphaFoldDB" id="A0A3B0X8D7"/>
<dbReference type="EMBL" id="UOFF01000448">
    <property type="protein sequence ID" value="VAW57739.1"/>
    <property type="molecule type" value="Genomic_DNA"/>
</dbReference>
<accession>A0A3B0X8D7</accession>
<organism evidence="1">
    <name type="scientific">hydrothermal vent metagenome</name>
    <dbReference type="NCBI Taxonomy" id="652676"/>
    <lineage>
        <taxon>unclassified sequences</taxon>
        <taxon>metagenomes</taxon>
        <taxon>ecological metagenomes</taxon>
    </lineage>
</organism>
<protein>
    <submittedName>
        <fullName evidence="1">Uncharacterized protein</fullName>
    </submittedName>
</protein>
<proteinExistence type="predicted"/>
<name>A0A3B0X8D7_9ZZZZ</name>
<sequence>MKDSGVRPESGILEASTDEESRAYLEEQLRNHQFELTQFSRDANPINVAKVKLDIANVQLGLEQNDNAWNEARAAFDVFIDKEDWASAIEACDIMYQTEQPAAITALVHGVWLSITYPVDPEYTIGMMSYIVDETPNNSDGAAIAAVTAQYIVDMRASDEKHDSLSFLTKNMITKVAQRHSDVKSQDTLDFWMEKMDLKDPQVFLPRMATVIDAIANGQWWFDRDKLRDKLPIN</sequence>
<evidence type="ECO:0000313" key="1">
    <source>
        <dbReference type="EMBL" id="VAW57739.1"/>
    </source>
</evidence>
<gene>
    <name evidence="1" type="ORF">MNBD_GAMMA07-273</name>
</gene>
<reference evidence="1" key="1">
    <citation type="submission" date="2018-06" db="EMBL/GenBank/DDBJ databases">
        <authorList>
            <person name="Zhirakovskaya E."/>
        </authorList>
    </citation>
    <scope>NUCLEOTIDE SEQUENCE</scope>
</reference>